<evidence type="ECO:0000313" key="2">
    <source>
        <dbReference type="Proteomes" id="UP001228049"/>
    </source>
</evidence>
<gene>
    <name evidence="1" type="ORF">KUDE01_003157</name>
</gene>
<comment type="caution">
    <text evidence="1">The sequence shown here is derived from an EMBL/GenBank/DDBJ whole genome shotgun (WGS) entry which is preliminary data.</text>
</comment>
<reference evidence="1" key="1">
    <citation type="submission" date="2023-04" db="EMBL/GenBank/DDBJ databases">
        <title>Chromosome-level genome of Chaenocephalus aceratus.</title>
        <authorList>
            <person name="Park H."/>
        </authorList>
    </citation>
    <scope>NUCLEOTIDE SEQUENCE</scope>
    <source>
        <strain evidence="1">DE</strain>
        <tissue evidence="1">Muscle</tissue>
    </source>
</reference>
<protein>
    <submittedName>
        <fullName evidence="1">26S proteasome regulatory subunit 7</fullName>
    </submittedName>
</protein>
<sequence length="65" mass="7427">PTYLYPRMVLTKFYPDSKIGSSPLPPRRGYLQIERRPDSSVKQRLGCSEGQLELASQMVSLFLSH</sequence>
<dbReference type="EMBL" id="JASDAP010000027">
    <property type="protein sequence ID" value="KAK1877849.1"/>
    <property type="molecule type" value="Genomic_DNA"/>
</dbReference>
<organism evidence="1 2">
    <name type="scientific">Dissostichus eleginoides</name>
    <name type="common">Patagonian toothfish</name>
    <name type="synonym">Dissostichus amissus</name>
    <dbReference type="NCBI Taxonomy" id="100907"/>
    <lineage>
        <taxon>Eukaryota</taxon>
        <taxon>Metazoa</taxon>
        <taxon>Chordata</taxon>
        <taxon>Craniata</taxon>
        <taxon>Vertebrata</taxon>
        <taxon>Euteleostomi</taxon>
        <taxon>Actinopterygii</taxon>
        <taxon>Neopterygii</taxon>
        <taxon>Teleostei</taxon>
        <taxon>Neoteleostei</taxon>
        <taxon>Acanthomorphata</taxon>
        <taxon>Eupercaria</taxon>
        <taxon>Perciformes</taxon>
        <taxon>Notothenioidei</taxon>
        <taxon>Nototheniidae</taxon>
        <taxon>Dissostichus</taxon>
    </lineage>
</organism>
<dbReference type="GO" id="GO:0000502">
    <property type="term" value="C:proteasome complex"/>
    <property type="evidence" value="ECO:0007669"/>
    <property type="project" value="UniProtKB-KW"/>
</dbReference>
<dbReference type="Proteomes" id="UP001228049">
    <property type="component" value="Unassembled WGS sequence"/>
</dbReference>
<keyword evidence="1" id="KW-0647">Proteasome</keyword>
<name>A0AAD9ETL3_DISEL</name>
<keyword evidence="2" id="KW-1185">Reference proteome</keyword>
<accession>A0AAD9ETL3</accession>
<proteinExistence type="predicted"/>
<dbReference type="AlphaFoldDB" id="A0AAD9ETL3"/>
<evidence type="ECO:0000313" key="1">
    <source>
        <dbReference type="EMBL" id="KAK1877849.1"/>
    </source>
</evidence>
<feature type="non-terminal residue" evidence="1">
    <location>
        <position position="1"/>
    </location>
</feature>
<feature type="non-terminal residue" evidence="1">
    <location>
        <position position="65"/>
    </location>
</feature>